<organism evidence="3 4">
    <name type="scientific">Phaeoacremonium minimum (strain UCR-PA7)</name>
    <name type="common">Esca disease fungus</name>
    <name type="synonym">Togninia minima</name>
    <dbReference type="NCBI Taxonomy" id="1286976"/>
    <lineage>
        <taxon>Eukaryota</taxon>
        <taxon>Fungi</taxon>
        <taxon>Dikarya</taxon>
        <taxon>Ascomycota</taxon>
        <taxon>Pezizomycotina</taxon>
        <taxon>Sordariomycetes</taxon>
        <taxon>Sordariomycetidae</taxon>
        <taxon>Togniniales</taxon>
        <taxon>Togniniaceae</taxon>
        <taxon>Phaeoacremonium</taxon>
    </lineage>
</organism>
<keyword evidence="4" id="KW-1185">Reference proteome</keyword>
<accession>R8BHZ2</accession>
<reference evidence="4" key="1">
    <citation type="journal article" date="2013" name="Genome Announc.">
        <title>Draft genome sequence of the ascomycete Phaeoacremonium aleophilum strain UCR-PA7, a causal agent of the esca disease complex in grapevines.</title>
        <authorList>
            <person name="Blanco-Ulate B."/>
            <person name="Rolshausen P."/>
            <person name="Cantu D."/>
        </authorList>
    </citation>
    <scope>NUCLEOTIDE SEQUENCE [LARGE SCALE GENOMIC DNA]</scope>
    <source>
        <strain evidence="4">UCR-PA7</strain>
    </source>
</reference>
<evidence type="ECO:0000313" key="3">
    <source>
        <dbReference type="EMBL" id="EON98960.1"/>
    </source>
</evidence>
<evidence type="ECO:0000256" key="2">
    <source>
        <dbReference type="SAM" id="Phobius"/>
    </source>
</evidence>
<keyword evidence="2" id="KW-0472">Membrane</keyword>
<dbReference type="GeneID" id="19326126"/>
<feature type="transmembrane region" description="Helical" evidence="2">
    <location>
        <begin position="7"/>
        <end position="25"/>
    </location>
</feature>
<dbReference type="Proteomes" id="UP000014074">
    <property type="component" value="Unassembled WGS sequence"/>
</dbReference>
<keyword evidence="2" id="KW-0812">Transmembrane</keyword>
<sequence>METTYQVLISLITIIAVMVAGWFAYDQGYLDPVIEKIGEYMFKAKAKAEEKKMEAEGLKRGEDFVDSQLTGNQQADDVKAGLGSFGSLKKDS</sequence>
<proteinExistence type="predicted"/>
<feature type="region of interest" description="Disordered" evidence="1">
    <location>
        <begin position="64"/>
        <end position="92"/>
    </location>
</feature>
<dbReference type="OrthoDB" id="5232608at2759"/>
<name>R8BHZ2_PHAM7</name>
<keyword evidence="2" id="KW-1133">Transmembrane helix</keyword>
<dbReference type="KEGG" id="tmn:UCRPA7_5559"/>
<dbReference type="HOGENOM" id="CLU_163539_0_0_1"/>
<protein>
    <submittedName>
        <fullName evidence="3">Uncharacterized protein</fullName>
    </submittedName>
</protein>
<dbReference type="EMBL" id="KB933183">
    <property type="protein sequence ID" value="EON98960.1"/>
    <property type="molecule type" value="Genomic_DNA"/>
</dbReference>
<gene>
    <name evidence="3" type="ORF">UCRPA7_5559</name>
</gene>
<dbReference type="AlphaFoldDB" id="R8BHZ2"/>
<evidence type="ECO:0000313" key="4">
    <source>
        <dbReference type="Proteomes" id="UP000014074"/>
    </source>
</evidence>
<dbReference type="RefSeq" id="XP_007916296.1">
    <property type="nucleotide sequence ID" value="XM_007918105.1"/>
</dbReference>
<evidence type="ECO:0000256" key="1">
    <source>
        <dbReference type="SAM" id="MobiDB-lite"/>
    </source>
</evidence>
<dbReference type="eggNOG" id="ENOG502SX2P">
    <property type="taxonomic scope" value="Eukaryota"/>
</dbReference>